<feature type="compositionally biased region" description="Polar residues" evidence="4">
    <location>
        <begin position="23"/>
        <end position="39"/>
    </location>
</feature>
<evidence type="ECO:0000256" key="3">
    <source>
        <dbReference type="ARBA" id="ARBA00023242"/>
    </source>
</evidence>
<feature type="compositionally biased region" description="Low complexity" evidence="4">
    <location>
        <begin position="987"/>
        <end position="1004"/>
    </location>
</feature>
<dbReference type="Pfam" id="PF00447">
    <property type="entry name" value="HSF_DNA-bind"/>
    <property type="match status" value="1"/>
</dbReference>
<feature type="compositionally biased region" description="Gly residues" evidence="4">
    <location>
        <begin position="347"/>
        <end position="357"/>
    </location>
</feature>
<feature type="compositionally biased region" description="Polar residues" evidence="4">
    <location>
        <begin position="168"/>
        <end position="181"/>
    </location>
</feature>
<comment type="subcellular location">
    <subcellularLocation>
        <location evidence="1">Nucleus</location>
    </subcellularLocation>
</comment>
<feature type="compositionally biased region" description="Low complexity" evidence="4">
    <location>
        <begin position="284"/>
        <end position="299"/>
    </location>
</feature>
<dbReference type="OrthoDB" id="60033at2759"/>
<feature type="compositionally biased region" description="Low complexity" evidence="4">
    <location>
        <begin position="733"/>
        <end position="743"/>
    </location>
</feature>
<feature type="compositionally biased region" description="Low complexity" evidence="4">
    <location>
        <begin position="544"/>
        <end position="554"/>
    </location>
</feature>
<feature type="compositionally biased region" description="Acidic residues" evidence="4">
    <location>
        <begin position="583"/>
        <end position="599"/>
    </location>
</feature>
<feature type="compositionally biased region" description="Low complexity" evidence="4">
    <location>
        <begin position="903"/>
        <end position="939"/>
    </location>
</feature>
<dbReference type="Gene3D" id="1.10.10.10">
    <property type="entry name" value="Winged helix-like DNA-binding domain superfamily/Winged helix DNA-binding domain"/>
    <property type="match status" value="1"/>
</dbReference>
<feature type="region of interest" description="Disordered" evidence="4">
    <location>
        <begin position="168"/>
        <end position="357"/>
    </location>
</feature>
<feature type="region of interest" description="Disordered" evidence="4">
    <location>
        <begin position="1225"/>
        <end position="1292"/>
    </location>
</feature>
<reference evidence="6 7" key="1">
    <citation type="submission" date="2020-11" db="EMBL/GenBank/DDBJ databases">
        <title>Kefir isolates.</title>
        <authorList>
            <person name="Marcisauskas S."/>
            <person name="Kim Y."/>
            <person name="Blasche S."/>
        </authorList>
    </citation>
    <scope>NUCLEOTIDE SEQUENCE [LARGE SCALE GENOMIC DNA]</scope>
    <source>
        <strain evidence="6 7">KR</strain>
    </source>
</reference>
<feature type="compositionally biased region" description="Low complexity" evidence="4">
    <location>
        <begin position="46"/>
        <end position="61"/>
    </location>
</feature>
<feature type="compositionally biased region" description="Basic residues" evidence="4">
    <location>
        <begin position="310"/>
        <end position="322"/>
    </location>
</feature>
<dbReference type="Proteomes" id="UP000777482">
    <property type="component" value="Unassembled WGS sequence"/>
</dbReference>
<evidence type="ECO:0000313" key="7">
    <source>
        <dbReference type="Proteomes" id="UP000777482"/>
    </source>
</evidence>
<dbReference type="InterPro" id="IPR000232">
    <property type="entry name" value="HSF_DNA-bd"/>
</dbReference>
<name>A0A9P7B7Z8_RHOMI</name>
<protein>
    <recommendedName>
        <fullName evidence="5">HSF-type DNA-binding domain-containing protein</fullName>
    </recommendedName>
</protein>
<evidence type="ECO:0000256" key="4">
    <source>
        <dbReference type="SAM" id="MobiDB-lite"/>
    </source>
</evidence>
<keyword evidence="7" id="KW-1185">Reference proteome</keyword>
<feature type="compositionally biased region" description="Low complexity" evidence="4">
    <location>
        <begin position="101"/>
        <end position="113"/>
    </location>
</feature>
<feature type="region of interest" description="Disordered" evidence="4">
    <location>
        <begin position="1"/>
        <end position="66"/>
    </location>
</feature>
<dbReference type="InterPro" id="IPR036390">
    <property type="entry name" value="WH_DNA-bd_sf"/>
</dbReference>
<feature type="compositionally biased region" description="Gly residues" evidence="4">
    <location>
        <begin position="972"/>
        <end position="986"/>
    </location>
</feature>
<evidence type="ECO:0000259" key="5">
    <source>
        <dbReference type="Pfam" id="PF00447"/>
    </source>
</evidence>
<keyword evidence="2" id="KW-0238">DNA-binding</keyword>
<feature type="compositionally biased region" description="Low complexity" evidence="4">
    <location>
        <begin position="516"/>
        <end position="533"/>
    </location>
</feature>
<dbReference type="GO" id="GO:0005634">
    <property type="term" value="C:nucleus"/>
    <property type="evidence" value="ECO:0007669"/>
    <property type="project" value="UniProtKB-SubCell"/>
</dbReference>
<evidence type="ECO:0000313" key="6">
    <source>
        <dbReference type="EMBL" id="KAG0663067.1"/>
    </source>
</evidence>
<feature type="compositionally biased region" description="Low complexity" evidence="4">
    <location>
        <begin position="1072"/>
        <end position="1081"/>
    </location>
</feature>
<feature type="compositionally biased region" description="Acidic residues" evidence="4">
    <location>
        <begin position="619"/>
        <end position="630"/>
    </location>
</feature>
<dbReference type="SUPFAM" id="SSF46785">
    <property type="entry name" value="Winged helix' DNA-binding domain"/>
    <property type="match status" value="1"/>
</dbReference>
<dbReference type="GO" id="GO:0043565">
    <property type="term" value="F:sequence-specific DNA binding"/>
    <property type="evidence" value="ECO:0007669"/>
    <property type="project" value="InterPro"/>
</dbReference>
<feature type="compositionally biased region" description="Basic residues" evidence="4">
    <location>
        <begin position="264"/>
        <end position="283"/>
    </location>
</feature>
<feature type="region of interest" description="Disordered" evidence="4">
    <location>
        <begin position="510"/>
        <end position="1133"/>
    </location>
</feature>
<sequence>MSAAQPPNAAARSLPVQGAASDRATQGMQGQRNAINGTAQPGQGGYSHPQQQQQQPSYQPYAMPGVGTSTALQHMANSPYASYAVPAGAYAQLPPPPPPASSSSSSTAAAAAAAATPAQQLRYNVPHPDPFNLLPLPSHQYAPIGMNYVPYPPPAPVIASQPPLATTVQLPASGPASTHVYSQLPPPPRGPSAADDPEALLPLPPSAFAGRSASMTSGADSAQGGLHGAQQDEDEDMPLRLPTPPSDLGGDDGDYQPQAGPSGSRKKRTGAAAHRHFPAKRARVSVPAAVAPAKGGVAANGDKKQLAVAQKKRGPNKVKPRLVKGEEPPPGLETTVDGSWRRKMSRGGWGGPGGTGGRPETFLRKLWKLMQDPTTDVSAYMHWDASGKLLIIPDEQALVENVCKVHFAQKSITSFNKQMNNWDFKRHARSQRDLAIISQTEPNVTRNTRIWYHPSLVATSTLEDVQNVVRHEDGMAKKRRIKSKHTGVLEEGIGTGRGKRAKVIPPTMVGEFSTLSPEPSSSEAAPSESGSQSESEKKVHPTRSRASAAASGSGLKRKRPTYAEPDSEDFSDTNNERGFPFPSDDEEDEDAEGETDDDAAASQSANKKKKEAGGGGGTSDEDAEGEVDEDLYAKQPAPAAVDVKGKGKAKAVSTEPLPPAAGKGKGRLAASSASRPRKSTTTTRVPAPSRQPAKKGTVKQQQRVEDSEAGGPTEAQEKEKDNDNISSRRPRRSSALAAMSAQRKQLTYDSSEDDASSPPAQQKAPLENKATAEEKEPAAPSAAKPTRVARRRSSIVVEEEEEAEEAAPPAAGPSNTNTKQAPTPKGKKVVHNKPTEEQQKDTPPAATRRTRASRGGAQAEPEQEATAGAAVESEPKAAPPAPTRRSARASGIRAAKEAEADEAVAQSEAAAAPAPAAAEGGPSTGTRRASRGGRASLATTDAAPDSLATVDEPPAPATGSRRGRGAAAATSGGRGAKSGSTRGRGGATTASSSTRMRGASTSSRGMRRGGAGFRGGVQPLEGATDEQGEASASVARQGAASGTRTPHVYSLPRPPHLDKLGGTADSSREASVEASAEAGPSDNGVARSPSATSSRYLYPDATNPYGSSPYPAYPHQAQTPDMQHPHPARPHKVYHSEPGLARTAFYYHGVSPLPRPYIHPEHDLPDEVLENGDEASVFGGDFAADPSSSFGMAARSAGAHALAAYRNGSPVARGPTFERSLAAGQFGPVSGVPPRKSTTQSLVSGVRASLEADEGLSASAGPAAQRSSGEAPAAPQRHVYTVPSPAPGGETA</sequence>
<feature type="compositionally biased region" description="Low complexity" evidence="4">
    <location>
        <begin position="957"/>
        <end position="971"/>
    </location>
</feature>
<comment type="caution">
    <text evidence="6">The sequence shown here is derived from an EMBL/GenBank/DDBJ whole genome shotgun (WGS) entry which is preliminary data.</text>
</comment>
<dbReference type="InterPro" id="IPR036388">
    <property type="entry name" value="WH-like_DNA-bd_sf"/>
</dbReference>
<keyword evidence="3" id="KW-0539">Nucleus</keyword>
<accession>A0A9P7B7Z8</accession>
<feature type="region of interest" description="Disordered" evidence="4">
    <location>
        <begin position="94"/>
        <end position="113"/>
    </location>
</feature>
<feature type="compositionally biased region" description="Polar residues" evidence="4">
    <location>
        <begin position="671"/>
        <end position="684"/>
    </location>
</feature>
<gene>
    <name evidence="6" type="ORF">C6P46_002910</name>
</gene>
<organism evidence="6 7">
    <name type="scientific">Rhodotorula mucilaginosa</name>
    <name type="common">Yeast</name>
    <name type="synonym">Rhodotorula rubra</name>
    <dbReference type="NCBI Taxonomy" id="5537"/>
    <lineage>
        <taxon>Eukaryota</taxon>
        <taxon>Fungi</taxon>
        <taxon>Dikarya</taxon>
        <taxon>Basidiomycota</taxon>
        <taxon>Pucciniomycotina</taxon>
        <taxon>Microbotryomycetes</taxon>
        <taxon>Sporidiobolales</taxon>
        <taxon>Sporidiobolaceae</taxon>
        <taxon>Rhodotorula</taxon>
    </lineage>
</organism>
<dbReference type="GO" id="GO:0003700">
    <property type="term" value="F:DNA-binding transcription factor activity"/>
    <property type="evidence" value="ECO:0007669"/>
    <property type="project" value="InterPro"/>
</dbReference>
<evidence type="ECO:0000256" key="2">
    <source>
        <dbReference type="ARBA" id="ARBA00023125"/>
    </source>
</evidence>
<dbReference type="EMBL" id="PUHQ01000022">
    <property type="protein sequence ID" value="KAG0663067.1"/>
    <property type="molecule type" value="Genomic_DNA"/>
</dbReference>
<feature type="domain" description="HSF-type DNA-binding" evidence="5">
    <location>
        <begin position="362"/>
        <end position="459"/>
    </location>
</feature>
<proteinExistence type="predicted"/>
<evidence type="ECO:0000256" key="1">
    <source>
        <dbReference type="ARBA" id="ARBA00004123"/>
    </source>
</evidence>